<proteinExistence type="predicted"/>
<organism evidence="2 3">
    <name type="scientific">Romanomermis culicivorax</name>
    <name type="common">Nematode worm</name>
    <dbReference type="NCBI Taxonomy" id="13658"/>
    <lineage>
        <taxon>Eukaryota</taxon>
        <taxon>Metazoa</taxon>
        <taxon>Ecdysozoa</taxon>
        <taxon>Nematoda</taxon>
        <taxon>Enoplea</taxon>
        <taxon>Dorylaimia</taxon>
        <taxon>Mermithida</taxon>
        <taxon>Mermithoidea</taxon>
        <taxon>Mermithidae</taxon>
        <taxon>Romanomermis</taxon>
    </lineage>
</organism>
<dbReference type="Proteomes" id="UP000887565">
    <property type="component" value="Unplaced"/>
</dbReference>
<evidence type="ECO:0000313" key="2">
    <source>
        <dbReference type="Proteomes" id="UP000887565"/>
    </source>
</evidence>
<keyword evidence="2" id="KW-1185">Reference proteome</keyword>
<name>A0A915KX86_ROMCU</name>
<dbReference type="AlphaFoldDB" id="A0A915KX86"/>
<protein>
    <submittedName>
        <fullName evidence="3">Uncharacterized protein</fullName>
    </submittedName>
</protein>
<accession>A0A915KX86</accession>
<feature type="signal peptide" evidence="1">
    <location>
        <begin position="1"/>
        <end position="15"/>
    </location>
</feature>
<sequence>MFCFVVFALLSVVSSKSIFDESLAYIDLSGDLVQAVEKVGVEEANTGRKNRKYWTTIALVNWATTQRLPVNNH</sequence>
<dbReference type="WBParaSite" id="nRc.2.0.1.t42784-RA">
    <property type="protein sequence ID" value="nRc.2.0.1.t42784-RA"/>
    <property type="gene ID" value="nRc.2.0.1.g42784"/>
</dbReference>
<keyword evidence="1" id="KW-0732">Signal</keyword>
<feature type="chain" id="PRO_5037230833" evidence="1">
    <location>
        <begin position="16"/>
        <end position="73"/>
    </location>
</feature>
<reference evidence="3" key="1">
    <citation type="submission" date="2022-11" db="UniProtKB">
        <authorList>
            <consortium name="WormBaseParasite"/>
        </authorList>
    </citation>
    <scope>IDENTIFICATION</scope>
</reference>
<evidence type="ECO:0000256" key="1">
    <source>
        <dbReference type="SAM" id="SignalP"/>
    </source>
</evidence>
<evidence type="ECO:0000313" key="3">
    <source>
        <dbReference type="WBParaSite" id="nRc.2.0.1.t42784-RA"/>
    </source>
</evidence>